<proteinExistence type="predicted"/>
<evidence type="ECO:0000313" key="2">
    <source>
        <dbReference type="EMBL" id="KAK1634657.1"/>
    </source>
</evidence>
<sequence>MFGGDEFFLPGSISKSTLELHYYRTPSWAQRLVQATPVVYSKRPNPASTHAKTRCSISSAVNTASINKRRGGNESVDAGSEDRTRATESTRFRKVGSCRAESCAVTLSTAPTTCVWACRVWVAFHAHGVVIGSIAGTEPTPELGHGLIPT</sequence>
<keyword evidence="3" id="KW-1185">Reference proteome</keyword>
<organism evidence="2 3">
    <name type="scientific">Colletotrichum phormii</name>
    <dbReference type="NCBI Taxonomy" id="359342"/>
    <lineage>
        <taxon>Eukaryota</taxon>
        <taxon>Fungi</taxon>
        <taxon>Dikarya</taxon>
        <taxon>Ascomycota</taxon>
        <taxon>Pezizomycotina</taxon>
        <taxon>Sordariomycetes</taxon>
        <taxon>Hypocreomycetidae</taxon>
        <taxon>Glomerellales</taxon>
        <taxon>Glomerellaceae</taxon>
        <taxon>Colletotrichum</taxon>
        <taxon>Colletotrichum acutatum species complex</taxon>
    </lineage>
</organism>
<dbReference type="RefSeq" id="XP_060443264.1">
    <property type="nucleotide sequence ID" value="XM_060595724.1"/>
</dbReference>
<accession>A0AAJ0ECE4</accession>
<evidence type="ECO:0000313" key="3">
    <source>
        <dbReference type="Proteomes" id="UP001243989"/>
    </source>
</evidence>
<dbReference type="EMBL" id="JAHMHQ010000014">
    <property type="protein sequence ID" value="KAK1634657.1"/>
    <property type="molecule type" value="Genomic_DNA"/>
</dbReference>
<feature type="region of interest" description="Disordered" evidence="1">
    <location>
        <begin position="62"/>
        <end position="89"/>
    </location>
</feature>
<dbReference type="GeneID" id="85480586"/>
<comment type="caution">
    <text evidence="2">The sequence shown here is derived from an EMBL/GenBank/DDBJ whole genome shotgun (WGS) entry which is preliminary data.</text>
</comment>
<name>A0AAJ0ECE4_9PEZI</name>
<gene>
    <name evidence="2" type="ORF">BDP81DRAFT_50965</name>
</gene>
<protein>
    <submittedName>
        <fullName evidence="2">Uncharacterized protein</fullName>
    </submittedName>
</protein>
<feature type="compositionally biased region" description="Basic and acidic residues" evidence="1">
    <location>
        <begin position="80"/>
        <end position="89"/>
    </location>
</feature>
<dbReference type="Proteomes" id="UP001243989">
    <property type="component" value="Unassembled WGS sequence"/>
</dbReference>
<reference evidence="2" key="1">
    <citation type="submission" date="2021-06" db="EMBL/GenBank/DDBJ databases">
        <title>Comparative genomics, transcriptomics and evolutionary studies reveal genomic signatures of adaptation to plant cell wall in hemibiotrophic fungi.</title>
        <authorList>
            <consortium name="DOE Joint Genome Institute"/>
            <person name="Baroncelli R."/>
            <person name="Diaz J.F."/>
            <person name="Benocci T."/>
            <person name="Peng M."/>
            <person name="Battaglia E."/>
            <person name="Haridas S."/>
            <person name="Andreopoulos W."/>
            <person name="Labutti K."/>
            <person name="Pangilinan J."/>
            <person name="Floch G.L."/>
            <person name="Makela M.R."/>
            <person name="Henrissat B."/>
            <person name="Grigoriev I.V."/>
            <person name="Crouch J.A."/>
            <person name="De Vries R.P."/>
            <person name="Sukno S.A."/>
            <person name="Thon M.R."/>
        </authorList>
    </citation>
    <scope>NUCLEOTIDE SEQUENCE</scope>
    <source>
        <strain evidence="2">CBS 102054</strain>
    </source>
</reference>
<dbReference type="AlphaFoldDB" id="A0AAJ0ECE4"/>
<evidence type="ECO:0000256" key="1">
    <source>
        <dbReference type="SAM" id="MobiDB-lite"/>
    </source>
</evidence>